<dbReference type="Proteomes" id="UP001597106">
    <property type="component" value="Unassembled WGS sequence"/>
</dbReference>
<accession>A0ABW3GEF0</accession>
<protein>
    <submittedName>
        <fullName evidence="2">BLUF domain-containing protein</fullName>
    </submittedName>
</protein>
<feature type="domain" description="BLUF" evidence="1">
    <location>
        <begin position="11"/>
        <end position="102"/>
    </location>
</feature>
<evidence type="ECO:0000313" key="3">
    <source>
        <dbReference type="Proteomes" id="UP001597106"/>
    </source>
</evidence>
<reference evidence="3" key="1">
    <citation type="journal article" date="2019" name="Int. J. Syst. Evol. Microbiol.">
        <title>The Global Catalogue of Microorganisms (GCM) 10K type strain sequencing project: providing services to taxonomists for standard genome sequencing and annotation.</title>
        <authorList>
            <consortium name="The Broad Institute Genomics Platform"/>
            <consortium name="The Broad Institute Genome Sequencing Center for Infectious Disease"/>
            <person name="Wu L."/>
            <person name="Ma J."/>
        </authorList>
    </citation>
    <scope>NUCLEOTIDE SEQUENCE [LARGE SCALE GENOMIC DNA]</scope>
    <source>
        <strain evidence="3">CCUG 59685</strain>
    </source>
</reference>
<name>A0ABW3GEF0_9PROT</name>
<dbReference type="SUPFAM" id="SSF54975">
    <property type="entry name" value="Acylphosphatase/BLUF domain-like"/>
    <property type="match status" value="1"/>
</dbReference>
<dbReference type="SMART" id="SM01034">
    <property type="entry name" value="BLUF"/>
    <property type="match status" value="1"/>
</dbReference>
<evidence type="ECO:0000259" key="1">
    <source>
        <dbReference type="PROSITE" id="PS50925"/>
    </source>
</evidence>
<dbReference type="InterPro" id="IPR007024">
    <property type="entry name" value="BLUF_domain"/>
</dbReference>
<keyword evidence="3" id="KW-1185">Reference proteome</keyword>
<dbReference type="InterPro" id="IPR036046">
    <property type="entry name" value="Acylphosphatase-like_dom_sf"/>
</dbReference>
<dbReference type="PROSITE" id="PS50925">
    <property type="entry name" value="BLUF"/>
    <property type="match status" value="1"/>
</dbReference>
<proteinExistence type="predicted"/>
<gene>
    <name evidence="2" type="ORF">ACFQ1T_04330</name>
</gene>
<dbReference type="Gene3D" id="3.30.70.100">
    <property type="match status" value="1"/>
</dbReference>
<dbReference type="EMBL" id="JBHTJW010000002">
    <property type="protein sequence ID" value="MFD0929001.1"/>
    <property type="molecule type" value="Genomic_DNA"/>
</dbReference>
<dbReference type="RefSeq" id="WP_275357828.1">
    <property type="nucleotide sequence ID" value="NZ_JBHTJW010000002.1"/>
</dbReference>
<sequence>MDHDPIQENDLVMLSYTSIADHLMSSQELIQLLAMARENNRHLHITGMLLYMEGCFFQVLEGERAVIDALYEKIAHDQRHHHVMKLIEEPIDARSFNDWSMGYRHVTREDLAHVTGLTDFLDRDQPGFDGMHSERAKTLINAFRQGRWQTRNTQQYRYQHVA</sequence>
<organism evidence="2 3">
    <name type="scientific">Methylophilus glucosoxydans</name>
    <dbReference type="NCBI Taxonomy" id="752553"/>
    <lineage>
        <taxon>Bacteria</taxon>
        <taxon>Pseudomonadati</taxon>
        <taxon>Pseudomonadota</taxon>
        <taxon>Betaproteobacteria</taxon>
        <taxon>Nitrosomonadales</taxon>
        <taxon>Methylophilaceae</taxon>
        <taxon>Methylophilus</taxon>
    </lineage>
</organism>
<comment type="caution">
    <text evidence="2">The sequence shown here is derived from an EMBL/GenBank/DDBJ whole genome shotgun (WGS) entry which is preliminary data.</text>
</comment>
<evidence type="ECO:0000313" key="2">
    <source>
        <dbReference type="EMBL" id="MFD0929001.1"/>
    </source>
</evidence>
<dbReference type="Pfam" id="PF04940">
    <property type="entry name" value="BLUF"/>
    <property type="match status" value="1"/>
</dbReference>